<evidence type="ECO:0000256" key="3">
    <source>
        <dbReference type="SAM" id="MobiDB-lite"/>
    </source>
</evidence>
<evidence type="ECO:0000313" key="4">
    <source>
        <dbReference type="EMBL" id="GHH76831.1"/>
    </source>
</evidence>
<comment type="similarity">
    <text evidence="1">Belongs to the PrpF family.</text>
</comment>
<evidence type="ECO:0000256" key="2">
    <source>
        <dbReference type="ARBA" id="ARBA00023235"/>
    </source>
</evidence>
<dbReference type="Proteomes" id="UP000603708">
    <property type="component" value="Unassembled WGS sequence"/>
</dbReference>
<evidence type="ECO:0000313" key="5">
    <source>
        <dbReference type="Proteomes" id="UP000603708"/>
    </source>
</evidence>
<dbReference type="EMBL" id="BNCD01000005">
    <property type="protein sequence ID" value="GHH76831.1"/>
    <property type="molecule type" value="Genomic_DNA"/>
</dbReference>
<dbReference type="InterPro" id="IPR047687">
    <property type="entry name" value="OMA_tautomer-like"/>
</dbReference>
<dbReference type="GO" id="GO:0016853">
    <property type="term" value="F:isomerase activity"/>
    <property type="evidence" value="ECO:0007669"/>
    <property type="project" value="UniProtKB-KW"/>
</dbReference>
<dbReference type="PANTHER" id="PTHR43709">
    <property type="entry name" value="ACONITATE ISOMERASE-RELATED"/>
    <property type="match status" value="1"/>
</dbReference>
<keyword evidence="5" id="KW-1185">Reference proteome</keyword>
<dbReference type="PANTHER" id="PTHR43709:SF3">
    <property type="entry name" value="ISOMERASE YBHH-RELATED"/>
    <property type="match status" value="1"/>
</dbReference>
<evidence type="ECO:0000256" key="1">
    <source>
        <dbReference type="ARBA" id="ARBA00007673"/>
    </source>
</evidence>
<dbReference type="NCBIfam" id="NF033377">
    <property type="entry name" value="OMA_tautomer"/>
    <property type="match status" value="1"/>
</dbReference>
<accession>A0A919G3H5</accession>
<protein>
    <submittedName>
        <fullName evidence="4">FldA protein</fullName>
    </submittedName>
</protein>
<dbReference type="SUPFAM" id="SSF54506">
    <property type="entry name" value="Diaminopimelate epimerase-like"/>
    <property type="match status" value="2"/>
</dbReference>
<dbReference type="AlphaFoldDB" id="A0A919G3H5"/>
<keyword evidence="2" id="KW-0413">Isomerase</keyword>
<proteinExistence type="inferred from homology"/>
<reference evidence="4" key="2">
    <citation type="submission" date="2020-09" db="EMBL/GenBank/DDBJ databases">
        <authorList>
            <person name="Sun Q."/>
            <person name="Ohkuma M."/>
        </authorList>
    </citation>
    <scope>NUCLEOTIDE SEQUENCE</scope>
    <source>
        <strain evidence="4">JCM 5069</strain>
    </source>
</reference>
<dbReference type="RefSeq" id="WP_189930884.1">
    <property type="nucleotide sequence ID" value="NZ_BNCD01000005.1"/>
</dbReference>
<sequence length="407" mass="42264">MARPTTTPEPPPGDAGPRPRVHGGQVAVSCWFMRGGTSRGPFFRAADLPGDRAARDAVLLAAMGSPDPRQIDGLGGANPLTSKAGIVDRSTRDGIDLEFLFAQLQPDSDVVDTTPNCGNMLAAVVPFAVESGLLVPVSDTTTARVLTLNTGLTAEITIRTPEGEYGRYVDYAGQTRIDGVPGSAAPVSIGFLDTEGSVCASLLPTGHVRDRVEPAGVGPIDVTCIDNGMPLVIVEAAALGRTGHESAAALNGDTELKTRLESLRLVCGELMGLGDVRAKNYPKMTLVSRAAHGGAINTRSFIPHVCHESIGVLAAVTAATACVLDGTVAHDLADLPGGDRTDVALSVEHPAGEFTVELGLDPAGGRRVTRSALLRTARLIMAGDVLVPPHAWRPGAPSATAPEEHRR</sequence>
<organism evidence="4 5">
    <name type="scientific">Streptomyces sulfonofaciens</name>
    <dbReference type="NCBI Taxonomy" id="68272"/>
    <lineage>
        <taxon>Bacteria</taxon>
        <taxon>Bacillati</taxon>
        <taxon>Actinomycetota</taxon>
        <taxon>Actinomycetes</taxon>
        <taxon>Kitasatosporales</taxon>
        <taxon>Streptomycetaceae</taxon>
        <taxon>Streptomyces</taxon>
    </lineage>
</organism>
<dbReference type="Pfam" id="PF04303">
    <property type="entry name" value="PrpF"/>
    <property type="match status" value="1"/>
</dbReference>
<comment type="caution">
    <text evidence="4">The sequence shown here is derived from an EMBL/GenBank/DDBJ whole genome shotgun (WGS) entry which is preliminary data.</text>
</comment>
<reference evidence="4" key="1">
    <citation type="journal article" date="2014" name="Int. J. Syst. Evol. Microbiol.">
        <title>Complete genome sequence of Corynebacterium casei LMG S-19264T (=DSM 44701T), isolated from a smear-ripened cheese.</title>
        <authorList>
            <consortium name="US DOE Joint Genome Institute (JGI-PGF)"/>
            <person name="Walter F."/>
            <person name="Albersmeier A."/>
            <person name="Kalinowski J."/>
            <person name="Ruckert C."/>
        </authorList>
    </citation>
    <scope>NUCLEOTIDE SEQUENCE</scope>
    <source>
        <strain evidence="4">JCM 5069</strain>
    </source>
</reference>
<feature type="region of interest" description="Disordered" evidence="3">
    <location>
        <begin position="1"/>
        <end position="22"/>
    </location>
</feature>
<gene>
    <name evidence="4" type="primary">fldA</name>
    <name evidence="4" type="ORF">GCM10018793_23470</name>
</gene>
<dbReference type="Gene3D" id="3.10.310.10">
    <property type="entry name" value="Diaminopimelate Epimerase, Chain A, domain 1"/>
    <property type="match status" value="2"/>
</dbReference>
<name>A0A919G3H5_9ACTN</name>
<dbReference type="InterPro" id="IPR007400">
    <property type="entry name" value="PrpF-like"/>
</dbReference>